<dbReference type="EMBL" id="CDMC01000005">
    <property type="protein sequence ID" value="CEL05101.1"/>
    <property type="molecule type" value="Genomic_DNA"/>
</dbReference>
<evidence type="ECO:0000256" key="1">
    <source>
        <dbReference type="ARBA" id="ARBA00006484"/>
    </source>
</evidence>
<name>A0A0U5G2G5_ASPCI</name>
<evidence type="ECO:0000313" key="4">
    <source>
        <dbReference type="EMBL" id="CEL05101.1"/>
    </source>
</evidence>
<organism evidence="4 5">
    <name type="scientific">Aspergillus calidoustus</name>
    <dbReference type="NCBI Taxonomy" id="454130"/>
    <lineage>
        <taxon>Eukaryota</taxon>
        <taxon>Fungi</taxon>
        <taxon>Dikarya</taxon>
        <taxon>Ascomycota</taxon>
        <taxon>Pezizomycotina</taxon>
        <taxon>Eurotiomycetes</taxon>
        <taxon>Eurotiomycetidae</taxon>
        <taxon>Eurotiales</taxon>
        <taxon>Aspergillaceae</taxon>
        <taxon>Aspergillus</taxon>
        <taxon>Aspergillus subgen. Nidulantes</taxon>
    </lineage>
</organism>
<evidence type="ECO:0000256" key="2">
    <source>
        <dbReference type="ARBA" id="ARBA00022857"/>
    </source>
</evidence>
<dbReference type="OMA" id="DPWGWVD"/>
<evidence type="ECO:0008006" key="6">
    <source>
        <dbReference type="Google" id="ProtNLM"/>
    </source>
</evidence>
<keyword evidence="3" id="KW-0560">Oxidoreductase</keyword>
<dbReference type="SUPFAM" id="SSF51735">
    <property type="entry name" value="NAD(P)-binding Rossmann-fold domains"/>
    <property type="match status" value="1"/>
</dbReference>
<dbReference type="PANTHER" id="PTHR24320">
    <property type="entry name" value="RETINOL DEHYDROGENASE"/>
    <property type="match status" value="1"/>
</dbReference>
<proteinExistence type="inferred from homology"/>
<dbReference type="AlphaFoldDB" id="A0A0U5G2G5"/>
<accession>A0A0U5G2G5</accession>
<keyword evidence="2" id="KW-0521">NADP</keyword>
<dbReference type="Pfam" id="PF00106">
    <property type="entry name" value="adh_short"/>
    <property type="match status" value="1"/>
</dbReference>
<dbReference type="PRINTS" id="PR00081">
    <property type="entry name" value="GDHRDH"/>
</dbReference>
<gene>
    <name evidence="4" type="ORF">ASPCAL06221</name>
</gene>
<dbReference type="InterPro" id="IPR002347">
    <property type="entry name" value="SDR_fam"/>
</dbReference>
<sequence>MAGPYNASTTAEELVKILAAEIKGKAILTTGPSPASIGATFVETVARAQPALLILAGRSTSKLQQTADAITKENPSVPVRLLQLDLGSLAAVRKAASEVNSWTDVPHIDVLVNNAGIMATDFALSPEGYESQFATNHLGHFLFTNLIIEKVLAASSPRIVNVSSDGHRLSPIRWADTNFREGETYNRWSAYGQSKTANMLMAVYLAEKLGPKGLLAYSLHPGVIITTGLTRGVPFEEMAPELIALDRALGNEQGWREDIPMKTSQQGAATTVYAAFEPILREFNGKHLDDCHVADPWVDTVKPWATDKVEAERLWKLSERLVGQEFNR</sequence>
<dbReference type="GO" id="GO:0016491">
    <property type="term" value="F:oxidoreductase activity"/>
    <property type="evidence" value="ECO:0007669"/>
    <property type="project" value="UniProtKB-KW"/>
</dbReference>
<comment type="similarity">
    <text evidence="1">Belongs to the short-chain dehydrogenases/reductases (SDR) family.</text>
</comment>
<dbReference type="OrthoDB" id="191139at2759"/>
<dbReference type="STRING" id="454130.A0A0U5G2G5"/>
<keyword evidence="5" id="KW-1185">Reference proteome</keyword>
<reference evidence="5" key="1">
    <citation type="journal article" date="2016" name="Genome Announc.">
        <title>Draft genome sequences of fungus Aspergillus calidoustus.</title>
        <authorList>
            <person name="Horn F."/>
            <person name="Linde J."/>
            <person name="Mattern D.J."/>
            <person name="Walther G."/>
            <person name="Guthke R."/>
            <person name="Scherlach K."/>
            <person name="Martin K."/>
            <person name="Brakhage A.A."/>
            <person name="Petzke L."/>
            <person name="Valiante V."/>
        </authorList>
    </citation>
    <scope>NUCLEOTIDE SEQUENCE [LARGE SCALE GENOMIC DNA]</scope>
    <source>
        <strain evidence="5">SF006504</strain>
    </source>
</reference>
<dbReference type="Gene3D" id="3.40.50.720">
    <property type="entry name" value="NAD(P)-binding Rossmann-like Domain"/>
    <property type="match status" value="1"/>
</dbReference>
<dbReference type="Proteomes" id="UP000054771">
    <property type="component" value="Unassembled WGS sequence"/>
</dbReference>
<evidence type="ECO:0000256" key="3">
    <source>
        <dbReference type="ARBA" id="ARBA00023002"/>
    </source>
</evidence>
<dbReference type="PANTHER" id="PTHR24320:SF283">
    <property type="entry name" value="RETINOL DEHYDROGENASE 11"/>
    <property type="match status" value="1"/>
</dbReference>
<dbReference type="InterPro" id="IPR036291">
    <property type="entry name" value="NAD(P)-bd_dom_sf"/>
</dbReference>
<protein>
    <recommendedName>
        <fullName evidence="6">Short-chain dehydrogenase</fullName>
    </recommendedName>
</protein>
<evidence type="ECO:0000313" key="5">
    <source>
        <dbReference type="Proteomes" id="UP000054771"/>
    </source>
</evidence>